<feature type="non-terminal residue" evidence="2">
    <location>
        <position position="199"/>
    </location>
</feature>
<evidence type="ECO:0000256" key="1">
    <source>
        <dbReference type="SAM" id="Coils"/>
    </source>
</evidence>
<dbReference type="EMBL" id="JYIK01001020">
    <property type="protein sequence ID" value="KWX07989.1"/>
    <property type="molecule type" value="Genomic_DNA"/>
</dbReference>
<proteinExistence type="predicted"/>
<name>A0A132NCT8_9ACTN</name>
<dbReference type="AlphaFoldDB" id="A0A132NCT8"/>
<sequence>MDQSRLEELIPVQNPEWSNGFAMAMHGYDRRSVADYIAQLEADLDRVRAERDDAVTRGEDLKYQVEVLRAKLHEARLQLADPQRQYAALDGRIDQMLRNAQLEAERIRQQTERELMESRAQSARLLQEAAQRTAQLESEWHAELASRRAKLEQELNAQRQATERQLTETVRRVEQLRAETEQQCEQMRREARAEAQRLV</sequence>
<reference evidence="3" key="1">
    <citation type="submission" date="2015-02" db="EMBL/GenBank/DDBJ databases">
        <title>Physiological reanalysis, assessment of diazotrophy, and genome sequences of multiple isolates of Streptomyces thermoautotrophicus.</title>
        <authorList>
            <person name="MacKellar D.C."/>
            <person name="Lieber L."/>
            <person name="Norman J."/>
            <person name="Bolger A."/>
            <person name="Tobin C."/>
            <person name="Murray J.W."/>
            <person name="Friesen M."/>
            <person name="Prell J."/>
        </authorList>
    </citation>
    <scope>NUCLEOTIDE SEQUENCE [LARGE SCALE GENOMIC DNA]</scope>
    <source>
        <strain evidence="3">UBT1</strain>
    </source>
</reference>
<keyword evidence="1" id="KW-0175">Coiled coil</keyword>
<accession>A0A132NCT8</accession>
<organism evidence="2 3">
    <name type="scientific">Carbonactinospora thermoautotrophica</name>
    <dbReference type="NCBI Taxonomy" id="1469144"/>
    <lineage>
        <taxon>Bacteria</taxon>
        <taxon>Bacillati</taxon>
        <taxon>Actinomycetota</taxon>
        <taxon>Actinomycetes</taxon>
        <taxon>Kitasatosporales</taxon>
        <taxon>Carbonactinosporaceae</taxon>
        <taxon>Carbonactinospora</taxon>
    </lineage>
</organism>
<gene>
    <name evidence="2" type="ORF">TR74_16895</name>
</gene>
<evidence type="ECO:0008006" key="4">
    <source>
        <dbReference type="Google" id="ProtNLM"/>
    </source>
</evidence>
<evidence type="ECO:0000313" key="2">
    <source>
        <dbReference type="EMBL" id="KWX07989.1"/>
    </source>
</evidence>
<protein>
    <recommendedName>
        <fullName evidence="4">Cellulose-binding protein</fullName>
    </recommendedName>
</protein>
<dbReference type="PATRIC" id="fig|1469144.9.peg.1800"/>
<comment type="caution">
    <text evidence="2">The sequence shown here is derived from an EMBL/GenBank/DDBJ whole genome shotgun (WGS) entry which is preliminary data.</text>
</comment>
<feature type="coiled-coil region" evidence="1">
    <location>
        <begin position="97"/>
        <end position="197"/>
    </location>
</feature>
<dbReference type="Proteomes" id="UP000070598">
    <property type="component" value="Unassembled WGS sequence"/>
</dbReference>
<evidence type="ECO:0000313" key="3">
    <source>
        <dbReference type="Proteomes" id="UP000070598"/>
    </source>
</evidence>